<accession>A0ABU1AIH0</accession>
<dbReference type="NCBIfam" id="NF033218">
    <property type="entry name" value="anchor_AmaP"/>
    <property type="match status" value="1"/>
</dbReference>
<feature type="region of interest" description="Disordered" evidence="1">
    <location>
        <begin position="163"/>
        <end position="188"/>
    </location>
</feature>
<dbReference type="Proteomes" id="UP001243717">
    <property type="component" value="Unassembled WGS sequence"/>
</dbReference>
<proteinExistence type="predicted"/>
<keyword evidence="2" id="KW-1133">Transmembrane helix</keyword>
<evidence type="ECO:0000313" key="3">
    <source>
        <dbReference type="EMBL" id="MDQ8193581.1"/>
    </source>
</evidence>
<sequence>MISTTLRDVYEAIQQLPQPQFLYISVAALALLLLLMLLMRRQPKHVVAYTTENGRVMVSRHAIVELVRTSCEQLQDVSKPQVKIRVKGQTSHFEIRIKLQGTGRLRQIEQTLQAHLRQALTENLGIESLGRINVIAVSFKSGRIESNLPAKSTTAALEATEAVCDTDSSAHTKDSADSTSSPENAPKA</sequence>
<keyword evidence="2" id="KW-0812">Transmembrane</keyword>
<name>A0ABU1AIH0_9BACT</name>
<evidence type="ECO:0000313" key="4">
    <source>
        <dbReference type="Proteomes" id="UP001243717"/>
    </source>
</evidence>
<dbReference type="RefSeq" id="WP_308984070.1">
    <property type="nucleotide sequence ID" value="NZ_JARXIC010000004.1"/>
</dbReference>
<organism evidence="3 4">
    <name type="scientific">Thalassobacterium sedimentorum</name>
    <dbReference type="NCBI Taxonomy" id="3041258"/>
    <lineage>
        <taxon>Bacteria</taxon>
        <taxon>Pseudomonadati</taxon>
        <taxon>Verrucomicrobiota</taxon>
        <taxon>Opitutia</taxon>
        <taxon>Puniceicoccales</taxon>
        <taxon>Coraliomargaritaceae</taxon>
        <taxon>Thalassobacterium</taxon>
    </lineage>
</organism>
<comment type="caution">
    <text evidence="3">The sequence shown here is derived from an EMBL/GenBank/DDBJ whole genome shotgun (WGS) entry which is preliminary data.</text>
</comment>
<feature type="compositionally biased region" description="Polar residues" evidence="1">
    <location>
        <begin position="177"/>
        <end position="188"/>
    </location>
</feature>
<evidence type="ECO:0000256" key="1">
    <source>
        <dbReference type="SAM" id="MobiDB-lite"/>
    </source>
</evidence>
<reference evidence="3 4" key="1">
    <citation type="submission" date="2023-04" db="EMBL/GenBank/DDBJ databases">
        <title>A novel bacteria isolated from coastal sediment.</title>
        <authorList>
            <person name="Liu X.-J."/>
            <person name="Du Z.-J."/>
        </authorList>
    </citation>
    <scope>NUCLEOTIDE SEQUENCE [LARGE SCALE GENOMIC DNA]</scope>
    <source>
        <strain evidence="3 4">SDUM461004</strain>
    </source>
</reference>
<evidence type="ECO:0000256" key="2">
    <source>
        <dbReference type="SAM" id="Phobius"/>
    </source>
</evidence>
<keyword evidence="4" id="KW-1185">Reference proteome</keyword>
<protein>
    <submittedName>
        <fullName evidence="3">Alkaline shock response membrane anchor protein AmaP</fullName>
    </submittedName>
</protein>
<dbReference type="EMBL" id="JARXIC010000004">
    <property type="protein sequence ID" value="MDQ8193581.1"/>
    <property type="molecule type" value="Genomic_DNA"/>
</dbReference>
<keyword evidence="2" id="KW-0472">Membrane</keyword>
<gene>
    <name evidence="3" type="primary">amaP</name>
    <name evidence="3" type="ORF">QEH59_04045</name>
</gene>
<feature type="transmembrane region" description="Helical" evidence="2">
    <location>
        <begin position="20"/>
        <end position="39"/>
    </location>
</feature>